<reference evidence="1" key="1">
    <citation type="submission" date="2019-03" db="EMBL/GenBank/DDBJ databases">
        <authorList>
            <person name="Mank J."/>
            <person name="Almeida P."/>
        </authorList>
    </citation>
    <scope>NUCLEOTIDE SEQUENCE</scope>
    <source>
        <strain evidence="1">78183</strain>
    </source>
</reference>
<proteinExistence type="predicted"/>
<dbReference type="EMBL" id="CAADRP010001818">
    <property type="protein sequence ID" value="VFU53703.1"/>
    <property type="molecule type" value="Genomic_DNA"/>
</dbReference>
<gene>
    <name evidence="1" type="ORF">SVIM_LOCUS373207</name>
</gene>
<accession>A0A6N2MZD0</accession>
<evidence type="ECO:0000313" key="1">
    <source>
        <dbReference type="EMBL" id="VFU53703.1"/>
    </source>
</evidence>
<sequence length="61" mass="6588">MVQAAEVVGVDVHEVVGVDVAAADVHEVVGVDVHEEVEVAEGNARSQHYWRRPCQALLVDV</sequence>
<organism evidence="1">
    <name type="scientific">Salix viminalis</name>
    <name type="common">Common osier</name>
    <name type="synonym">Basket willow</name>
    <dbReference type="NCBI Taxonomy" id="40686"/>
    <lineage>
        <taxon>Eukaryota</taxon>
        <taxon>Viridiplantae</taxon>
        <taxon>Streptophyta</taxon>
        <taxon>Embryophyta</taxon>
        <taxon>Tracheophyta</taxon>
        <taxon>Spermatophyta</taxon>
        <taxon>Magnoliopsida</taxon>
        <taxon>eudicotyledons</taxon>
        <taxon>Gunneridae</taxon>
        <taxon>Pentapetalae</taxon>
        <taxon>rosids</taxon>
        <taxon>fabids</taxon>
        <taxon>Malpighiales</taxon>
        <taxon>Salicaceae</taxon>
        <taxon>Saliceae</taxon>
        <taxon>Salix</taxon>
    </lineage>
</organism>
<name>A0A6N2MZD0_SALVM</name>
<protein>
    <submittedName>
        <fullName evidence="1">Uncharacterized protein</fullName>
    </submittedName>
</protein>
<dbReference type="AlphaFoldDB" id="A0A6N2MZD0"/>